<dbReference type="Pfam" id="PF13899">
    <property type="entry name" value="Thioredoxin_7"/>
    <property type="match status" value="1"/>
</dbReference>
<dbReference type="Gene3D" id="3.40.30.10">
    <property type="entry name" value="Glutaredoxin"/>
    <property type="match status" value="1"/>
</dbReference>
<proteinExistence type="predicted"/>
<keyword evidence="1 3" id="KW-0732">Signal</keyword>
<feature type="region of interest" description="Disordered" evidence="2">
    <location>
        <begin position="177"/>
        <end position="200"/>
    </location>
</feature>
<dbReference type="KEGG" id="pbs:Plabr_0647"/>
<dbReference type="CDD" id="cd02947">
    <property type="entry name" value="TRX_family"/>
    <property type="match status" value="1"/>
</dbReference>
<dbReference type="SUPFAM" id="SSF52833">
    <property type="entry name" value="Thioredoxin-like"/>
    <property type="match status" value="1"/>
</dbReference>
<reference evidence="6" key="1">
    <citation type="submission" date="2011-02" db="EMBL/GenBank/DDBJ databases">
        <title>The complete genome of Planctomyces brasiliensis DSM 5305.</title>
        <authorList>
            <person name="Lucas S."/>
            <person name="Copeland A."/>
            <person name="Lapidus A."/>
            <person name="Bruce D."/>
            <person name="Goodwin L."/>
            <person name="Pitluck S."/>
            <person name="Kyrpides N."/>
            <person name="Mavromatis K."/>
            <person name="Pagani I."/>
            <person name="Ivanova N."/>
            <person name="Ovchinnikova G."/>
            <person name="Lu M."/>
            <person name="Detter J.C."/>
            <person name="Han C."/>
            <person name="Land M."/>
            <person name="Hauser L."/>
            <person name="Markowitz V."/>
            <person name="Cheng J.-F."/>
            <person name="Hugenholtz P."/>
            <person name="Woyke T."/>
            <person name="Wu D."/>
            <person name="Tindall B."/>
            <person name="Pomrenke H.G."/>
            <person name="Brambilla E."/>
            <person name="Klenk H.-P."/>
            <person name="Eisen J.A."/>
        </authorList>
    </citation>
    <scope>NUCLEOTIDE SEQUENCE [LARGE SCALE GENOMIC DNA]</scope>
    <source>
        <strain evidence="6">ATCC 49424 / DSM 5305 / JCM 21570 / NBRC 103401 / IFAM 1448</strain>
    </source>
</reference>
<dbReference type="Proteomes" id="UP000006860">
    <property type="component" value="Chromosome"/>
</dbReference>
<dbReference type="eggNOG" id="COG3350">
    <property type="taxonomic scope" value="Bacteria"/>
</dbReference>
<feature type="chain" id="PRO_5003260308" evidence="3">
    <location>
        <begin position="30"/>
        <end position="331"/>
    </location>
</feature>
<dbReference type="AlphaFoldDB" id="F0SFY5"/>
<organism evidence="5 6">
    <name type="scientific">Rubinisphaera brasiliensis (strain ATCC 49424 / DSM 5305 / JCM 21570 / IAM 15109 / NBRC 103401 / IFAM 1448)</name>
    <name type="common">Planctomyces brasiliensis</name>
    <dbReference type="NCBI Taxonomy" id="756272"/>
    <lineage>
        <taxon>Bacteria</taxon>
        <taxon>Pseudomonadati</taxon>
        <taxon>Planctomycetota</taxon>
        <taxon>Planctomycetia</taxon>
        <taxon>Planctomycetales</taxon>
        <taxon>Planctomycetaceae</taxon>
        <taxon>Rubinisphaera</taxon>
    </lineage>
</organism>
<keyword evidence="6" id="KW-1185">Reference proteome</keyword>
<dbReference type="PANTHER" id="PTHR15337">
    <property type="entry name" value="ANTERIOR GRADIENT PROTEIN-RELATED"/>
    <property type="match status" value="1"/>
</dbReference>
<protein>
    <submittedName>
        <fullName evidence="5">YHS domain-containing protein</fullName>
    </submittedName>
</protein>
<dbReference type="STRING" id="756272.Plabr_0647"/>
<gene>
    <name evidence="5" type="ordered locus">Plabr_0647</name>
</gene>
<dbReference type="InterPro" id="IPR036249">
    <property type="entry name" value="Thioredoxin-like_sf"/>
</dbReference>
<dbReference type="eggNOG" id="COG1331">
    <property type="taxonomic scope" value="Bacteria"/>
</dbReference>
<dbReference type="PROSITE" id="PS51352">
    <property type="entry name" value="THIOREDOXIN_2"/>
    <property type="match status" value="1"/>
</dbReference>
<evidence type="ECO:0000256" key="1">
    <source>
        <dbReference type="ARBA" id="ARBA00022729"/>
    </source>
</evidence>
<sequence length="331" mass="37641">MTLNFQRPLVFTVLTLAACCALPVSSAMAADTQLVYHDFREAMQVARERQLPLLLHFGAEWCNPCQRMEQTVFARPELERNLAGKLILVKIDADRSPELTQMYRVNSYPSDVFIDTQGRVLSKSSGVSSLQGYIASALQVESRYRQSTQLVQERQESGNSPAPYSFLDIRLGQTGPFPESVQVSQTRTDSKPAPTETLTDVEEKEPEVVFVALDGYCPVRLREKRSWVKGAEKHSFIYQQQEYRCAGADEVKAFESNPDDYAPRLLGCDPVLMWETDRALPGSTEFAAYYGNQLYLFTSEENREMFRIDPQRYIDLKHVLAPRDVEATLIR</sequence>
<evidence type="ECO:0000256" key="2">
    <source>
        <dbReference type="SAM" id="MobiDB-lite"/>
    </source>
</evidence>
<evidence type="ECO:0000313" key="6">
    <source>
        <dbReference type="Proteomes" id="UP000006860"/>
    </source>
</evidence>
<dbReference type="PANTHER" id="PTHR15337:SF11">
    <property type="entry name" value="THIOREDOXIN DOMAIN-CONTAINING PROTEIN"/>
    <property type="match status" value="1"/>
</dbReference>
<dbReference type="InterPro" id="IPR051099">
    <property type="entry name" value="AGR/TXD"/>
</dbReference>
<dbReference type="EMBL" id="CP002546">
    <property type="protein sequence ID" value="ADY58274.1"/>
    <property type="molecule type" value="Genomic_DNA"/>
</dbReference>
<dbReference type="RefSeq" id="WP_013627017.1">
    <property type="nucleotide sequence ID" value="NC_015174.1"/>
</dbReference>
<evidence type="ECO:0000256" key="3">
    <source>
        <dbReference type="SAM" id="SignalP"/>
    </source>
</evidence>
<evidence type="ECO:0000259" key="4">
    <source>
        <dbReference type="PROSITE" id="PS51352"/>
    </source>
</evidence>
<accession>F0SFY5</accession>
<evidence type="ECO:0000313" key="5">
    <source>
        <dbReference type="EMBL" id="ADY58274.1"/>
    </source>
</evidence>
<feature type="domain" description="Thioredoxin" evidence="4">
    <location>
        <begin position="16"/>
        <end position="149"/>
    </location>
</feature>
<dbReference type="OrthoDB" id="244344at2"/>
<feature type="signal peptide" evidence="3">
    <location>
        <begin position="1"/>
        <end position="29"/>
    </location>
</feature>
<name>F0SFY5_RUBBR</name>
<dbReference type="HOGENOM" id="CLU_933463_0_0_0"/>
<dbReference type="InterPro" id="IPR013766">
    <property type="entry name" value="Thioredoxin_domain"/>
</dbReference>
<dbReference type="PROSITE" id="PS51257">
    <property type="entry name" value="PROKAR_LIPOPROTEIN"/>
    <property type="match status" value="1"/>
</dbReference>